<feature type="transmembrane region" description="Helical" evidence="1">
    <location>
        <begin position="38"/>
        <end position="60"/>
    </location>
</feature>
<organism evidence="2 3">
    <name type="scientific">Bogoriella caseilytica</name>
    <dbReference type="NCBI Taxonomy" id="56055"/>
    <lineage>
        <taxon>Bacteria</taxon>
        <taxon>Bacillati</taxon>
        <taxon>Actinomycetota</taxon>
        <taxon>Actinomycetes</taxon>
        <taxon>Micrococcales</taxon>
        <taxon>Bogoriellaceae</taxon>
        <taxon>Bogoriella</taxon>
    </lineage>
</organism>
<dbReference type="EMBL" id="RKHK01000001">
    <property type="protein sequence ID" value="ROR72663.1"/>
    <property type="molecule type" value="Genomic_DNA"/>
</dbReference>
<comment type="caution">
    <text evidence="2">The sequence shown here is derived from an EMBL/GenBank/DDBJ whole genome shotgun (WGS) entry which is preliminary data.</text>
</comment>
<evidence type="ECO:0000313" key="3">
    <source>
        <dbReference type="Proteomes" id="UP000280668"/>
    </source>
</evidence>
<evidence type="ECO:0000313" key="2">
    <source>
        <dbReference type="EMBL" id="ROR72663.1"/>
    </source>
</evidence>
<accession>A0A3N2BBM3</accession>
<evidence type="ECO:0000256" key="1">
    <source>
        <dbReference type="SAM" id="Phobius"/>
    </source>
</evidence>
<keyword evidence="3" id="KW-1185">Reference proteome</keyword>
<keyword evidence="1" id="KW-0472">Membrane</keyword>
<reference evidence="2 3" key="1">
    <citation type="submission" date="2018-11" db="EMBL/GenBank/DDBJ databases">
        <title>Sequencing the genomes of 1000 actinobacteria strains.</title>
        <authorList>
            <person name="Klenk H.-P."/>
        </authorList>
    </citation>
    <scope>NUCLEOTIDE SEQUENCE [LARGE SCALE GENOMIC DNA]</scope>
    <source>
        <strain evidence="2 3">DSM 11294</strain>
    </source>
</reference>
<keyword evidence="1" id="KW-0812">Transmembrane</keyword>
<dbReference type="RefSeq" id="WP_211336055.1">
    <property type="nucleotide sequence ID" value="NZ_RKHK01000001.1"/>
</dbReference>
<gene>
    <name evidence="2" type="ORF">EDD31_1021</name>
</gene>
<dbReference type="Proteomes" id="UP000280668">
    <property type="component" value="Unassembled WGS sequence"/>
</dbReference>
<proteinExistence type="predicted"/>
<name>A0A3N2BBM3_9MICO</name>
<protein>
    <submittedName>
        <fullName evidence="2">Pilus assembly protein Flp/PilA</fullName>
    </submittedName>
</protein>
<keyword evidence="1" id="KW-1133">Transmembrane helix</keyword>
<dbReference type="AlphaFoldDB" id="A0A3N2BBM3"/>
<sequence>MQKLTEQALATQLMLAAFVAGATERVRRDERGQGAIEYMGVIVVVAIILVLVIGAATGWGGDIVSAIGERISEIAAG</sequence>